<organism evidence="1 2">
    <name type="scientific">Anaerolinea thermophila</name>
    <dbReference type="NCBI Taxonomy" id="167964"/>
    <lineage>
        <taxon>Bacteria</taxon>
        <taxon>Bacillati</taxon>
        <taxon>Chloroflexota</taxon>
        <taxon>Anaerolineae</taxon>
        <taxon>Anaerolineales</taxon>
        <taxon>Anaerolineaceae</taxon>
        <taxon>Anaerolinea</taxon>
    </lineage>
</organism>
<reference evidence="1 2" key="1">
    <citation type="journal article" date="2015" name="MBio">
        <title>Genome-Resolved Metagenomic Analysis Reveals Roles for Candidate Phyla and Other Microbial Community Members in Biogeochemical Transformations in Oil Reservoirs.</title>
        <authorList>
            <person name="Hu P."/>
            <person name="Tom L."/>
            <person name="Singh A."/>
            <person name="Thomas B.C."/>
            <person name="Baker B.J."/>
            <person name="Piceno Y.M."/>
            <person name="Andersen G.L."/>
            <person name="Banfield J.F."/>
        </authorList>
    </citation>
    <scope>NUCLEOTIDE SEQUENCE [LARGE SCALE GENOMIC DNA]</scope>
    <source>
        <strain evidence="1">46_16</strain>
    </source>
</reference>
<accession>A0A101FXP3</accession>
<dbReference type="AlphaFoldDB" id="A0A101FXP3"/>
<protein>
    <recommendedName>
        <fullName evidence="3">Helicase XPB/Ssl2 N-terminal domain-containing protein</fullName>
    </recommendedName>
</protein>
<evidence type="ECO:0000313" key="1">
    <source>
        <dbReference type="EMBL" id="KUK46342.1"/>
    </source>
</evidence>
<evidence type="ECO:0008006" key="3">
    <source>
        <dbReference type="Google" id="ProtNLM"/>
    </source>
</evidence>
<gene>
    <name evidence="1" type="ORF">XD73_0785</name>
</gene>
<sequence length="543" mass="61964">MPTLRTLLHDHDEDVRQIILAKWGFIETSEQSPQVIKSIIQSALDNGIFIEIVQTLPQDVRKGFHAILRSGGRMAWSQFSRAYGDIRMMGAAKRERLHPEREPINVAETLWYSGLIGRAFFDAKPEPSEFAYIPDEIIQLFEPNISSLRSPIGKELILPKGSSIKHASDAILDDMCTLLAGLRMGKEMEEIQPMRTMFTTAQVLLLVRSMGLYSPKKGLNVNAVQDHLTKPRNSALHDVLRHWLSSSIFPEILFMPNLVFEGGLKINQTEIRRRIVDLMKNIPDGTWWDLKSFIQEIKSSYPEVLRVAGDMDAWFVKSHASDEILRGFEHWDDVEGAFLHFFITNILHALGLCDLAVDRKSSEIVGFRWTKWKDLVSQEPAESGSEPTGKLYTLSQGNVIISASCPRSLRYQIARFCIWKGIRRAEYQYQVTPASLQHARQQELQVSQLIGLLKKHLTQEAAPGFYQALQRFDEKGEYAAINNCILLRINDRRIVQTLKNSDLQKYILEELNPTTLIIQRKGIDHLQAKLTELGYLCQIDGEV</sequence>
<evidence type="ECO:0000313" key="2">
    <source>
        <dbReference type="Proteomes" id="UP000064249"/>
    </source>
</evidence>
<comment type="caution">
    <text evidence="1">The sequence shown here is derived from an EMBL/GenBank/DDBJ whole genome shotgun (WGS) entry which is preliminary data.</text>
</comment>
<dbReference type="Proteomes" id="UP000064249">
    <property type="component" value="Unassembled WGS sequence"/>
</dbReference>
<name>A0A101FXP3_9CHLR</name>
<proteinExistence type="predicted"/>
<dbReference type="EMBL" id="LGFU01000037">
    <property type="protein sequence ID" value="KUK46342.1"/>
    <property type="molecule type" value="Genomic_DNA"/>
</dbReference>